<evidence type="ECO:0000256" key="1">
    <source>
        <dbReference type="SAM" id="MobiDB-lite"/>
    </source>
</evidence>
<organism evidence="2 3">
    <name type="scientific">Blastococcus brunescens</name>
    <dbReference type="NCBI Taxonomy" id="1564165"/>
    <lineage>
        <taxon>Bacteria</taxon>
        <taxon>Bacillati</taxon>
        <taxon>Actinomycetota</taxon>
        <taxon>Actinomycetes</taxon>
        <taxon>Geodermatophilales</taxon>
        <taxon>Geodermatophilaceae</taxon>
        <taxon>Blastococcus</taxon>
    </lineage>
</organism>
<name>A0ABZ1AUY3_9ACTN</name>
<evidence type="ECO:0008006" key="4">
    <source>
        <dbReference type="Google" id="ProtNLM"/>
    </source>
</evidence>
<sequence>MSSPEDADIERTSPDHSRSGDDIAEAIEVAERDSSVQEVHDRGTENTTGEAPVEQRYGDPEMTEGQVVLGDGEPGGHRSVGLDPEAGSSGAAQSEPGARISDRVAAGEEPPPDPSAS</sequence>
<evidence type="ECO:0000313" key="2">
    <source>
        <dbReference type="EMBL" id="WRL62379.1"/>
    </source>
</evidence>
<proteinExistence type="predicted"/>
<feature type="region of interest" description="Disordered" evidence="1">
    <location>
        <begin position="1"/>
        <end position="117"/>
    </location>
</feature>
<accession>A0ABZ1AUY3</accession>
<dbReference type="Proteomes" id="UP001324287">
    <property type="component" value="Chromosome"/>
</dbReference>
<feature type="compositionally biased region" description="Basic and acidic residues" evidence="1">
    <location>
        <begin position="29"/>
        <end position="44"/>
    </location>
</feature>
<keyword evidence="3" id="KW-1185">Reference proteome</keyword>
<reference evidence="2 3" key="1">
    <citation type="submission" date="2023-12" db="EMBL/GenBank/DDBJ databases">
        <title>Blastococcus brunescens sp. nov., an actonobacterium isolated from sandstone collected in sahara desert.</title>
        <authorList>
            <person name="Gtari M."/>
            <person name="Ghodhbane F."/>
        </authorList>
    </citation>
    <scope>NUCLEOTIDE SEQUENCE [LARGE SCALE GENOMIC DNA]</scope>
    <source>
        <strain evidence="2 3">BMG 8361</strain>
    </source>
</reference>
<feature type="compositionally biased region" description="Basic and acidic residues" evidence="1">
    <location>
        <begin position="9"/>
        <end position="21"/>
    </location>
</feature>
<dbReference type="EMBL" id="CP141261">
    <property type="protein sequence ID" value="WRL62379.1"/>
    <property type="molecule type" value="Genomic_DNA"/>
</dbReference>
<dbReference type="RefSeq" id="WP_324273734.1">
    <property type="nucleotide sequence ID" value="NZ_CP141261.1"/>
</dbReference>
<gene>
    <name evidence="2" type="ORF">U6N30_20460</name>
</gene>
<protein>
    <recommendedName>
        <fullName evidence="4">DUF5709 domain-containing protein</fullName>
    </recommendedName>
</protein>
<evidence type="ECO:0000313" key="3">
    <source>
        <dbReference type="Proteomes" id="UP001324287"/>
    </source>
</evidence>